<reference evidence="7 9" key="1">
    <citation type="submission" date="2017-07" db="EMBL/GenBank/DDBJ databases">
        <title>blaIMP-27 on transferable plasmids in Proteus mirabilis and Providencia rettgeri.</title>
        <authorList>
            <person name="Potter R."/>
        </authorList>
    </citation>
    <scope>NUCLEOTIDE SEQUENCE [LARGE SCALE GENOMIC DNA]</scope>
    <source>
        <strain evidence="7 9">PR1</strain>
    </source>
</reference>
<evidence type="ECO:0000256" key="1">
    <source>
        <dbReference type="ARBA" id="ARBA00004651"/>
    </source>
</evidence>
<dbReference type="SUPFAM" id="SSF103481">
    <property type="entry name" value="Multidrug resistance efflux transporter EmrE"/>
    <property type="match status" value="1"/>
</dbReference>
<keyword evidence="2" id="KW-1003">Cell membrane</keyword>
<evidence type="ECO:0000256" key="5">
    <source>
        <dbReference type="ARBA" id="ARBA00023136"/>
    </source>
</evidence>
<keyword evidence="4 6" id="KW-1133">Transmembrane helix</keyword>
<dbReference type="EMBL" id="CP076405">
    <property type="protein sequence ID" value="QWQ18984.1"/>
    <property type="molecule type" value="Genomic_DNA"/>
</dbReference>
<feature type="transmembrane region" description="Helical" evidence="6">
    <location>
        <begin position="26"/>
        <end position="45"/>
    </location>
</feature>
<dbReference type="EMBL" id="NOWC01000001">
    <property type="protein sequence ID" value="OZS76612.1"/>
    <property type="molecule type" value="Genomic_DNA"/>
</dbReference>
<dbReference type="AlphaFoldDB" id="A0A264VZ54"/>
<evidence type="ECO:0000256" key="3">
    <source>
        <dbReference type="ARBA" id="ARBA00022692"/>
    </source>
</evidence>
<sequence>MAAGAGVFIALNPLSAVIVGTLFLNEQLSTVTFIGGILIFWEYLLRIKNNIKIGQIRGLF</sequence>
<organism evidence="7 9">
    <name type="scientific">Providencia rettgeri</name>
    <dbReference type="NCBI Taxonomy" id="587"/>
    <lineage>
        <taxon>Bacteria</taxon>
        <taxon>Pseudomonadati</taxon>
        <taxon>Pseudomonadota</taxon>
        <taxon>Gammaproteobacteria</taxon>
        <taxon>Enterobacterales</taxon>
        <taxon>Morganellaceae</taxon>
        <taxon>Providencia</taxon>
    </lineage>
</organism>
<comment type="subcellular location">
    <subcellularLocation>
        <location evidence="1">Cell membrane</location>
        <topology evidence="1">Multi-pass membrane protein</topology>
    </subcellularLocation>
</comment>
<dbReference type="InterPro" id="IPR037185">
    <property type="entry name" value="EmrE-like"/>
</dbReference>
<name>A0A264VZ54_PRORE</name>
<dbReference type="RefSeq" id="WP_094960585.1">
    <property type="nucleotide sequence ID" value="NZ_ABDWLN020000026.1"/>
</dbReference>
<evidence type="ECO:0000256" key="2">
    <source>
        <dbReference type="ARBA" id="ARBA00022475"/>
    </source>
</evidence>
<evidence type="ECO:0000256" key="4">
    <source>
        <dbReference type="ARBA" id="ARBA00022989"/>
    </source>
</evidence>
<protein>
    <recommendedName>
        <fullName evidence="10">EamA domain-containing protein</fullName>
    </recommendedName>
</protein>
<dbReference type="Proteomes" id="UP000682358">
    <property type="component" value="Chromosome"/>
</dbReference>
<accession>A0A264VZ54</accession>
<keyword evidence="5 6" id="KW-0472">Membrane</keyword>
<gene>
    <name evidence="7" type="ORF">CHI95_01920</name>
    <name evidence="8" type="ORF">KOF27_09915</name>
</gene>
<evidence type="ECO:0000313" key="7">
    <source>
        <dbReference type="EMBL" id="OZS76612.1"/>
    </source>
</evidence>
<proteinExistence type="predicted"/>
<evidence type="ECO:0000256" key="6">
    <source>
        <dbReference type="SAM" id="Phobius"/>
    </source>
</evidence>
<evidence type="ECO:0000313" key="9">
    <source>
        <dbReference type="Proteomes" id="UP000216001"/>
    </source>
</evidence>
<evidence type="ECO:0008006" key="10">
    <source>
        <dbReference type="Google" id="ProtNLM"/>
    </source>
</evidence>
<dbReference type="Proteomes" id="UP000216001">
    <property type="component" value="Unassembled WGS sequence"/>
</dbReference>
<evidence type="ECO:0000313" key="8">
    <source>
        <dbReference type="EMBL" id="QWQ18984.1"/>
    </source>
</evidence>
<reference evidence="8" key="2">
    <citation type="submission" date="2021-06" db="EMBL/GenBank/DDBJ databases">
        <title>Emergence of genetically related NDM-1-producing Providencia rettgeri strains in Argentina.</title>
        <authorList>
            <person name="Pasteran F."/>
            <person name="Meo A."/>
            <person name="Gomez S."/>
            <person name="Derdoy L."/>
            <person name="Albronoz E."/>
            <person name="Faccone D."/>
            <person name="Guerriero L."/>
            <person name="Archuby D."/>
            <person name="Tarzia A."/>
            <person name="Lopez M."/>
            <person name="Corso A."/>
        </authorList>
    </citation>
    <scope>NUCLEOTIDE SEQUENCE</scope>
    <source>
        <strain evidence="8">PreM15628</strain>
    </source>
</reference>
<keyword evidence="3 6" id="KW-0812">Transmembrane</keyword>